<dbReference type="FunFam" id="3.30.160.60:FF:000113">
    <property type="entry name" value="zinc finger protein 699 isoform X1"/>
    <property type="match status" value="1"/>
</dbReference>
<dbReference type="SMART" id="SM00355">
    <property type="entry name" value="ZnF_C2H2"/>
    <property type="match status" value="2"/>
</dbReference>
<evidence type="ECO:0000256" key="4">
    <source>
        <dbReference type="ARBA" id="ARBA00022723"/>
    </source>
</evidence>
<feature type="domain" description="C2H2-type" evidence="12">
    <location>
        <begin position="41"/>
        <end position="68"/>
    </location>
</feature>
<comment type="function">
    <text evidence="1">May be involved in transcriptional regulation.</text>
</comment>
<keyword evidence="7" id="KW-0862">Zinc</keyword>
<comment type="similarity">
    <text evidence="3">Belongs to the krueppel C2H2-type zinc-finger protein family.</text>
</comment>
<dbReference type="PANTHER" id="PTHR23226:SF416">
    <property type="entry name" value="FI01424P"/>
    <property type="match status" value="1"/>
</dbReference>
<dbReference type="PROSITE" id="PS00028">
    <property type="entry name" value="ZINC_FINGER_C2H2_1"/>
    <property type="match status" value="2"/>
</dbReference>
<proteinExistence type="inferred from homology"/>
<dbReference type="AlphaFoldDB" id="A0A7K8MNC4"/>
<dbReference type="InterPro" id="IPR036236">
    <property type="entry name" value="Znf_C2H2_sf"/>
</dbReference>
<feature type="compositionally biased region" description="Basic and acidic residues" evidence="11">
    <location>
        <begin position="66"/>
        <end position="78"/>
    </location>
</feature>
<protein>
    <submittedName>
        <fullName evidence="13">ZSC26 protein</fullName>
    </submittedName>
</protein>
<evidence type="ECO:0000256" key="2">
    <source>
        <dbReference type="ARBA" id="ARBA00004123"/>
    </source>
</evidence>
<evidence type="ECO:0000256" key="8">
    <source>
        <dbReference type="ARBA" id="ARBA00023125"/>
    </source>
</evidence>
<organism evidence="13 14">
    <name type="scientific">Ptilorrhoa leucosticta</name>
    <dbReference type="NCBI Taxonomy" id="449384"/>
    <lineage>
        <taxon>Eukaryota</taxon>
        <taxon>Metazoa</taxon>
        <taxon>Chordata</taxon>
        <taxon>Craniata</taxon>
        <taxon>Vertebrata</taxon>
        <taxon>Euteleostomi</taxon>
        <taxon>Archelosauria</taxon>
        <taxon>Archosauria</taxon>
        <taxon>Dinosauria</taxon>
        <taxon>Saurischia</taxon>
        <taxon>Theropoda</taxon>
        <taxon>Coelurosauria</taxon>
        <taxon>Aves</taxon>
        <taxon>Neognathae</taxon>
        <taxon>Neoaves</taxon>
        <taxon>Telluraves</taxon>
        <taxon>Australaves</taxon>
        <taxon>Passeriformes</taxon>
        <taxon>Corvoidea</taxon>
        <taxon>Cinclosomatidae</taxon>
        <taxon>Ptilorrhoa</taxon>
    </lineage>
</organism>
<dbReference type="GO" id="GO:0008270">
    <property type="term" value="F:zinc ion binding"/>
    <property type="evidence" value="ECO:0007669"/>
    <property type="project" value="UniProtKB-KW"/>
</dbReference>
<feature type="domain" description="C2H2-type" evidence="12">
    <location>
        <begin position="13"/>
        <end position="40"/>
    </location>
</feature>
<gene>
    <name evidence="13" type="primary">Zscan26</name>
    <name evidence="13" type="ORF">PTILEU_R15300</name>
</gene>
<dbReference type="EMBL" id="VWYY01001857">
    <property type="protein sequence ID" value="NXE42752.1"/>
    <property type="molecule type" value="Genomic_DNA"/>
</dbReference>
<evidence type="ECO:0000256" key="5">
    <source>
        <dbReference type="ARBA" id="ARBA00022737"/>
    </source>
</evidence>
<feature type="region of interest" description="Disordered" evidence="11">
    <location>
        <begin position="52"/>
        <end position="78"/>
    </location>
</feature>
<evidence type="ECO:0000256" key="3">
    <source>
        <dbReference type="ARBA" id="ARBA00006991"/>
    </source>
</evidence>
<comment type="caution">
    <text evidence="13">The sequence shown here is derived from an EMBL/GenBank/DDBJ whole genome shotgun (WGS) entry which is preliminary data.</text>
</comment>
<keyword evidence="9" id="KW-0539">Nucleus</keyword>
<reference evidence="13 14" key="1">
    <citation type="submission" date="2019-09" db="EMBL/GenBank/DDBJ databases">
        <title>Bird 10,000 Genomes (B10K) Project - Family phase.</title>
        <authorList>
            <person name="Zhang G."/>
        </authorList>
    </citation>
    <scope>NUCLEOTIDE SEQUENCE [LARGE SCALE GENOMIC DNA]</scope>
    <source>
        <strain evidence="13">B10K-CU-031-17</strain>
        <tissue evidence="13">Muscle</tissue>
    </source>
</reference>
<dbReference type="GO" id="GO:0000978">
    <property type="term" value="F:RNA polymerase II cis-regulatory region sequence-specific DNA binding"/>
    <property type="evidence" value="ECO:0007669"/>
    <property type="project" value="TreeGrafter"/>
</dbReference>
<dbReference type="FunFam" id="3.30.160.60:FF:000912">
    <property type="entry name" value="Zinc finger protein 660"/>
    <property type="match status" value="1"/>
</dbReference>
<keyword evidence="14" id="KW-1185">Reference proteome</keyword>
<evidence type="ECO:0000256" key="7">
    <source>
        <dbReference type="ARBA" id="ARBA00022833"/>
    </source>
</evidence>
<sequence length="78" mass="9263">KRHRRLHRSEKPYQCGLCGKDFSWNSHYDRHWLTHTGEKPFSCAHCGKHFGRSSHRNRHQRAHAQRGPEKHHVCPDCG</sequence>
<name>A0A7K8MNC4_9CORV</name>
<dbReference type="PANTHER" id="PTHR23226">
    <property type="entry name" value="ZINC FINGER AND SCAN DOMAIN-CONTAINING"/>
    <property type="match status" value="1"/>
</dbReference>
<feature type="compositionally biased region" description="Basic residues" evidence="11">
    <location>
        <begin position="52"/>
        <end position="64"/>
    </location>
</feature>
<evidence type="ECO:0000256" key="10">
    <source>
        <dbReference type="PROSITE-ProRule" id="PRU00042"/>
    </source>
</evidence>
<feature type="non-terminal residue" evidence="13">
    <location>
        <position position="78"/>
    </location>
</feature>
<dbReference type="PROSITE" id="PS50157">
    <property type="entry name" value="ZINC_FINGER_C2H2_2"/>
    <property type="match status" value="2"/>
</dbReference>
<evidence type="ECO:0000256" key="1">
    <source>
        <dbReference type="ARBA" id="ARBA00003767"/>
    </source>
</evidence>
<keyword evidence="5" id="KW-0677">Repeat</keyword>
<evidence type="ECO:0000256" key="6">
    <source>
        <dbReference type="ARBA" id="ARBA00022771"/>
    </source>
</evidence>
<feature type="non-terminal residue" evidence="13">
    <location>
        <position position="1"/>
    </location>
</feature>
<evidence type="ECO:0000313" key="14">
    <source>
        <dbReference type="Proteomes" id="UP000547721"/>
    </source>
</evidence>
<comment type="subcellular location">
    <subcellularLocation>
        <location evidence="2">Nucleus</location>
    </subcellularLocation>
</comment>
<keyword evidence="6 10" id="KW-0863">Zinc-finger</keyword>
<dbReference type="GO" id="GO:0005634">
    <property type="term" value="C:nucleus"/>
    <property type="evidence" value="ECO:0007669"/>
    <property type="project" value="UniProtKB-SubCell"/>
</dbReference>
<dbReference type="SUPFAM" id="SSF57667">
    <property type="entry name" value="beta-beta-alpha zinc fingers"/>
    <property type="match status" value="1"/>
</dbReference>
<dbReference type="Pfam" id="PF00096">
    <property type="entry name" value="zf-C2H2"/>
    <property type="match status" value="2"/>
</dbReference>
<dbReference type="GO" id="GO:0000981">
    <property type="term" value="F:DNA-binding transcription factor activity, RNA polymerase II-specific"/>
    <property type="evidence" value="ECO:0007669"/>
    <property type="project" value="TreeGrafter"/>
</dbReference>
<evidence type="ECO:0000256" key="11">
    <source>
        <dbReference type="SAM" id="MobiDB-lite"/>
    </source>
</evidence>
<dbReference type="Proteomes" id="UP000547721">
    <property type="component" value="Unassembled WGS sequence"/>
</dbReference>
<keyword evidence="8" id="KW-0238">DNA-binding</keyword>
<evidence type="ECO:0000256" key="9">
    <source>
        <dbReference type="ARBA" id="ARBA00023242"/>
    </source>
</evidence>
<keyword evidence="4" id="KW-0479">Metal-binding</keyword>
<dbReference type="InterPro" id="IPR013087">
    <property type="entry name" value="Znf_C2H2_type"/>
</dbReference>
<accession>A0A7K8MNC4</accession>
<evidence type="ECO:0000259" key="12">
    <source>
        <dbReference type="PROSITE" id="PS50157"/>
    </source>
</evidence>
<dbReference type="Gene3D" id="3.30.160.60">
    <property type="entry name" value="Classic Zinc Finger"/>
    <property type="match status" value="2"/>
</dbReference>
<evidence type="ECO:0000313" key="13">
    <source>
        <dbReference type="EMBL" id="NXE42752.1"/>
    </source>
</evidence>